<dbReference type="AlphaFoldDB" id="A0A9P5ZNW2"/>
<sequence length="149" mass="16915">MLRRSDYPLLVAQNRLHNLKYLSYPRLSDFGIGSTMCGLRPNVKSEVDVGGWLFSDPVLGPLPPQIKRRGATRQRLPNEIVASILEELVEIYVEDQAFIPKKLCELRLGCKARQCPVRESCAFSESWVAFRIQHHHIRDLVATSLSSVV</sequence>
<organism evidence="1 2">
    <name type="scientific">Pleurotus eryngii</name>
    <name type="common">Boletus of the steppes</name>
    <dbReference type="NCBI Taxonomy" id="5323"/>
    <lineage>
        <taxon>Eukaryota</taxon>
        <taxon>Fungi</taxon>
        <taxon>Dikarya</taxon>
        <taxon>Basidiomycota</taxon>
        <taxon>Agaricomycotina</taxon>
        <taxon>Agaricomycetes</taxon>
        <taxon>Agaricomycetidae</taxon>
        <taxon>Agaricales</taxon>
        <taxon>Pleurotineae</taxon>
        <taxon>Pleurotaceae</taxon>
        <taxon>Pleurotus</taxon>
    </lineage>
</organism>
<dbReference type="Proteomes" id="UP000807025">
    <property type="component" value="Unassembled WGS sequence"/>
</dbReference>
<comment type="caution">
    <text evidence="1">The sequence shown here is derived from an EMBL/GenBank/DDBJ whole genome shotgun (WGS) entry which is preliminary data.</text>
</comment>
<gene>
    <name evidence="1" type="ORF">BDN71DRAFT_1498279</name>
</gene>
<protein>
    <submittedName>
        <fullName evidence="1">Uncharacterized protein</fullName>
    </submittedName>
</protein>
<evidence type="ECO:0000313" key="1">
    <source>
        <dbReference type="EMBL" id="KAF9490976.1"/>
    </source>
</evidence>
<evidence type="ECO:0000313" key="2">
    <source>
        <dbReference type="Proteomes" id="UP000807025"/>
    </source>
</evidence>
<keyword evidence="2" id="KW-1185">Reference proteome</keyword>
<name>A0A9P5ZNW2_PLEER</name>
<dbReference type="EMBL" id="MU154629">
    <property type="protein sequence ID" value="KAF9490976.1"/>
    <property type="molecule type" value="Genomic_DNA"/>
</dbReference>
<accession>A0A9P5ZNW2</accession>
<proteinExistence type="predicted"/>
<reference evidence="1" key="1">
    <citation type="submission" date="2020-11" db="EMBL/GenBank/DDBJ databases">
        <authorList>
            <consortium name="DOE Joint Genome Institute"/>
            <person name="Ahrendt S."/>
            <person name="Riley R."/>
            <person name="Andreopoulos W."/>
            <person name="Labutti K."/>
            <person name="Pangilinan J."/>
            <person name="Ruiz-Duenas F.J."/>
            <person name="Barrasa J.M."/>
            <person name="Sanchez-Garcia M."/>
            <person name="Camarero S."/>
            <person name="Miyauchi S."/>
            <person name="Serrano A."/>
            <person name="Linde D."/>
            <person name="Babiker R."/>
            <person name="Drula E."/>
            <person name="Ayuso-Fernandez I."/>
            <person name="Pacheco R."/>
            <person name="Padilla G."/>
            <person name="Ferreira P."/>
            <person name="Barriuso J."/>
            <person name="Kellner H."/>
            <person name="Castanera R."/>
            <person name="Alfaro M."/>
            <person name="Ramirez L."/>
            <person name="Pisabarro A.G."/>
            <person name="Kuo A."/>
            <person name="Tritt A."/>
            <person name="Lipzen A."/>
            <person name="He G."/>
            <person name="Yan M."/>
            <person name="Ng V."/>
            <person name="Cullen D."/>
            <person name="Martin F."/>
            <person name="Rosso M.-N."/>
            <person name="Henrissat B."/>
            <person name="Hibbett D."/>
            <person name="Martinez A.T."/>
            <person name="Grigoriev I.V."/>
        </authorList>
    </citation>
    <scope>NUCLEOTIDE SEQUENCE</scope>
    <source>
        <strain evidence="1">ATCC 90797</strain>
    </source>
</reference>